<comment type="catalytic activity">
    <reaction evidence="13">
        <text>streptomycin + ATP = 3''-O-adenylylstreptomycin + diphosphate</text>
        <dbReference type="Rhea" id="RHEA:20245"/>
        <dbReference type="ChEBI" id="CHEBI:30616"/>
        <dbReference type="ChEBI" id="CHEBI:33019"/>
        <dbReference type="ChEBI" id="CHEBI:58007"/>
        <dbReference type="ChEBI" id="CHEBI:58605"/>
        <dbReference type="EC" id="2.7.7.47"/>
    </reaction>
</comment>
<dbReference type="SUPFAM" id="SSF81301">
    <property type="entry name" value="Nucleotidyltransferase"/>
    <property type="match status" value="1"/>
</dbReference>
<evidence type="ECO:0000256" key="10">
    <source>
        <dbReference type="ARBA" id="ARBA00031155"/>
    </source>
</evidence>
<keyword evidence="19" id="KW-1185">Reference proteome</keyword>
<comment type="caution">
    <text evidence="18">The sequence shown here is derived from an EMBL/GenBank/DDBJ whole genome shotgun (WGS) entry which is preliminary data.</text>
</comment>
<protein>
    <recommendedName>
        <fullName evidence="12">Aminoglycoside (3'') (9) adenylyltransferase</fullName>
        <ecNumber evidence="11">2.7.7.47</ecNumber>
    </recommendedName>
    <alternativeName>
        <fullName evidence="15">Nitronate monooxygenase</fullName>
    </alternativeName>
    <alternativeName>
        <fullName evidence="10">Propionate 3-nitronate monooxygenase</fullName>
    </alternativeName>
</protein>
<evidence type="ECO:0000256" key="14">
    <source>
        <dbReference type="ARBA" id="ARBA00049401"/>
    </source>
</evidence>
<organism evidence="18 19">
    <name type="scientific">Legionella lansingensis</name>
    <dbReference type="NCBI Taxonomy" id="45067"/>
    <lineage>
        <taxon>Bacteria</taxon>
        <taxon>Pseudomonadati</taxon>
        <taxon>Pseudomonadota</taxon>
        <taxon>Gammaproteobacteria</taxon>
        <taxon>Legionellales</taxon>
        <taxon>Legionellaceae</taxon>
        <taxon>Legionella</taxon>
    </lineage>
</organism>
<evidence type="ECO:0000256" key="12">
    <source>
        <dbReference type="ARBA" id="ARBA00035252"/>
    </source>
</evidence>
<evidence type="ECO:0000256" key="11">
    <source>
        <dbReference type="ARBA" id="ARBA00035126"/>
    </source>
</evidence>
<evidence type="ECO:0000256" key="3">
    <source>
        <dbReference type="ARBA" id="ARBA00022575"/>
    </source>
</evidence>
<proteinExistence type="inferred from homology"/>
<evidence type="ECO:0000256" key="1">
    <source>
        <dbReference type="ARBA" id="ARBA00001917"/>
    </source>
</evidence>
<dbReference type="FunFam" id="3.20.20.70:FF:000154">
    <property type="entry name" value="Probable nitronate monooxygenase"/>
    <property type="match status" value="1"/>
</dbReference>
<dbReference type="SUPFAM" id="SSF51412">
    <property type="entry name" value="Inosine monophosphate dehydrogenase (IMPDH)"/>
    <property type="match status" value="1"/>
</dbReference>
<evidence type="ECO:0000256" key="5">
    <source>
        <dbReference type="ARBA" id="ARBA00022643"/>
    </source>
</evidence>
<evidence type="ECO:0000256" key="13">
    <source>
        <dbReference type="ARBA" id="ARBA00048566"/>
    </source>
</evidence>
<dbReference type="PATRIC" id="fig|45067.4.peg.2653"/>
<dbReference type="AlphaFoldDB" id="A0A0W0VEL5"/>
<evidence type="ECO:0000256" key="15">
    <source>
        <dbReference type="ARBA" id="ARBA00067136"/>
    </source>
</evidence>
<evidence type="ECO:0000313" key="19">
    <source>
        <dbReference type="Proteomes" id="UP000054869"/>
    </source>
</evidence>
<dbReference type="GO" id="GO:0051213">
    <property type="term" value="F:dioxygenase activity"/>
    <property type="evidence" value="ECO:0007669"/>
    <property type="project" value="UniProtKB-KW"/>
</dbReference>
<dbReference type="CDD" id="cd05403">
    <property type="entry name" value="NT_KNTase_like"/>
    <property type="match status" value="1"/>
</dbReference>
<feature type="domain" description="Adenylyltransferase AadA C-terminal" evidence="17">
    <location>
        <begin position="522"/>
        <end position="623"/>
    </location>
</feature>
<feature type="domain" description="Polymerase nucleotidyl transferase" evidence="16">
    <location>
        <begin position="398"/>
        <end position="459"/>
    </location>
</feature>
<evidence type="ECO:0000256" key="4">
    <source>
        <dbReference type="ARBA" id="ARBA00022630"/>
    </source>
</evidence>
<dbReference type="PANTHER" id="PTHR42747">
    <property type="entry name" value="NITRONATE MONOOXYGENASE-RELATED"/>
    <property type="match status" value="1"/>
</dbReference>
<dbReference type="InterPro" id="IPR002934">
    <property type="entry name" value="Polymerase_NTP_transf_dom"/>
</dbReference>
<dbReference type="EMBL" id="LNYI01000062">
    <property type="protein sequence ID" value="KTD18536.1"/>
    <property type="molecule type" value="Genomic_DNA"/>
</dbReference>
<comment type="cofactor">
    <cofactor evidence="1">
        <name>FMN</name>
        <dbReference type="ChEBI" id="CHEBI:58210"/>
    </cofactor>
</comment>
<reference evidence="18 19" key="1">
    <citation type="submission" date="2015-11" db="EMBL/GenBank/DDBJ databases">
        <title>Genomic analysis of 38 Legionella species identifies large and diverse effector repertoires.</title>
        <authorList>
            <person name="Burstein D."/>
            <person name="Amaro F."/>
            <person name="Zusman T."/>
            <person name="Lifshitz Z."/>
            <person name="Cohen O."/>
            <person name="Gilbert J.A."/>
            <person name="Pupko T."/>
            <person name="Shuman H.A."/>
            <person name="Segal G."/>
        </authorList>
    </citation>
    <scope>NUCLEOTIDE SEQUENCE [LARGE SCALE GENOMIC DNA]</scope>
    <source>
        <strain evidence="18 19">ATCC 49751</strain>
    </source>
</reference>
<keyword evidence="7" id="KW-0547">Nucleotide-binding</keyword>
<evidence type="ECO:0000256" key="9">
    <source>
        <dbReference type="ARBA" id="ARBA00023033"/>
    </source>
</evidence>
<keyword evidence="8 18" id="KW-0560">Oxidoreductase</keyword>
<evidence type="ECO:0000259" key="17">
    <source>
        <dbReference type="Pfam" id="PF13427"/>
    </source>
</evidence>
<accession>A0A0W0VEL5</accession>
<comment type="similarity">
    <text evidence="2">Belongs to the nitronate monooxygenase family. NMO class I subfamily.</text>
</comment>
<dbReference type="InterPro" id="IPR004136">
    <property type="entry name" value="NMO"/>
</dbReference>
<dbReference type="InterPro" id="IPR025184">
    <property type="entry name" value="AadA_C"/>
</dbReference>
<keyword evidence="3" id="KW-0216">Detoxification</keyword>
<keyword evidence="6" id="KW-0808">Transferase</keyword>
<keyword evidence="5" id="KW-0288">FMN</keyword>
<gene>
    <name evidence="18" type="ORF">Llan_2523</name>
</gene>
<dbReference type="InterPro" id="IPR043519">
    <property type="entry name" value="NT_sf"/>
</dbReference>
<dbReference type="Proteomes" id="UP000054869">
    <property type="component" value="Unassembled WGS sequence"/>
</dbReference>
<sequence>MHTWPNTEVTSLLKIELPIIQAPMAGGITTPGLVAAVSNAGGLGSLGAGYMNPDAIKKAIGEIRQLTDKPFAVNLFINEKVNVAQLEIQKAWEAITKSCEELIKDTNMVLPQPPYLPSFEEQMKVIVEENVPVFSFTFGIPSKELLKELKINNIKLIGTATTLQEAILLEQAGIDIIVAQGCEAGGHRGTFIGKAENALIGISSLVPSLLDNLNTPIVAAGGIMDERGIISALVLGAAGVQMGTAFLTCTESGVHPKYKNLLLNTKQDLTVLTKVFSGKLARGIRNKFIDHMEAHHNDILKYPIQHALTSPMRKYAQEQNNTDFMSMWAGQAAFLCQTLPAQQLIKELNNKIKSNSHVIPSETKDFLRMIQNTYSHEMQQQLKESLELLKIILGDELLGVYLYGSSLVGGLQKYSDIDLFVVSNRATTLAEKTRLIANLLQISGIYMKSSKLPIEITIVEKAAINPWHYPPNFDFQYGDWLRKSFEKGIVEPWLTHEMPDLAIIVTQVLLKSQTLFGLEPQQLLAHVPYHDFIKAMLHDLNRLATDLEHDTRNVLLTYARIWSTLETNVIRSKPAAADWVMHYLPKVYHPVMKRAKSICIGVENEYWDDIKLLVKSCANFMVDKINEQTSLINFDDPNKLIKLAEESFPGDPSLRSG</sequence>
<comment type="catalytic activity">
    <reaction evidence="14">
        <text>3 propionate 3-nitronate + 3 O2 + H2O = 3 3-oxopropanoate + 2 nitrate + nitrite + H2O2 + 3 H(+)</text>
        <dbReference type="Rhea" id="RHEA:57332"/>
        <dbReference type="ChEBI" id="CHEBI:15377"/>
        <dbReference type="ChEBI" id="CHEBI:15378"/>
        <dbReference type="ChEBI" id="CHEBI:15379"/>
        <dbReference type="ChEBI" id="CHEBI:16240"/>
        <dbReference type="ChEBI" id="CHEBI:16301"/>
        <dbReference type="ChEBI" id="CHEBI:17632"/>
        <dbReference type="ChEBI" id="CHEBI:33190"/>
        <dbReference type="ChEBI" id="CHEBI:136067"/>
    </reaction>
</comment>
<dbReference type="STRING" id="45067.Llan_2523"/>
<dbReference type="RefSeq" id="WP_331712960.1">
    <property type="nucleotide sequence ID" value="NZ_CAAAJD010000047.1"/>
</dbReference>
<keyword evidence="4" id="KW-0285">Flavoprotein</keyword>
<keyword evidence="18" id="KW-0223">Dioxygenase</keyword>
<dbReference type="Pfam" id="PF13427">
    <property type="entry name" value="AadA_C"/>
    <property type="match status" value="1"/>
</dbReference>
<dbReference type="EC" id="2.7.7.47" evidence="11"/>
<dbReference type="GO" id="GO:0009012">
    <property type="term" value="F:aminoglycoside 3''-adenylyltransferase activity"/>
    <property type="evidence" value="ECO:0007669"/>
    <property type="project" value="UniProtKB-EC"/>
</dbReference>
<dbReference type="eggNOG" id="COG2070">
    <property type="taxonomic scope" value="Bacteria"/>
</dbReference>
<evidence type="ECO:0000259" key="16">
    <source>
        <dbReference type="Pfam" id="PF01909"/>
    </source>
</evidence>
<evidence type="ECO:0000256" key="8">
    <source>
        <dbReference type="ARBA" id="ARBA00023002"/>
    </source>
</evidence>
<dbReference type="GO" id="GO:0000166">
    <property type="term" value="F:nucleotide binding"/>
    <property type="evidence" value="ECO:0007669"/>
    <property type="project" value="UniProtKB-KW"/>
</dbReference>
<evidence type="ECO:0000313" key="18">
    <source>
        <dbReference type="EMBL" id="KTD18536.1"/>
    </source>
</evidence>
<dbReference type="eggNOG" id="COG1708">
    <property type="taxonomic scope" value="Bacteria"/>
</dbReference>
<dbReference type="GO" id="GO:0018580">
    <property type="term" value="F:nitronate monooxygenase activity"/>
    <property type="evidence" value="ECO:0007669"/>
    <property type="project" value="InterPro"/>
</dbReference>
<dbReference type="Gene3D" id="3.30.460.10">
    <property type="entry name" value="Beta Polymerase, domain 2"/>
    <property type="match status" value="1"/>
</dbReference>
<name>A0A0W0VEL5_9GAMM</name>
<evidence type="ECO:0000256" key="6">
    <source>
        <dbReference type="ARBA" id="ARBA00022679"/>
    </source>
</evidence>
<evidence type="ECO:0000256" key="7">
    <source>
        <dbReference type="ARBA" id="ARBA00022741"/>
    </source>
</evidence>
<keyword evidence="9" id="KW-0503">Monooxygenase</keyword>
<dbReference type="InterPro" id="IPR013785">
    <property type="entry name" value="Aldolase_TIM"/>
</dbReference>
<dbReference type="GO" id="GO:0009636">
    <property type="term" value="P:response to toxic substance"/>
    <property type="evidence" value="ECO:0007669"/>
    <property type="project" value="UniProtKB-KW"/>
</dbReference>
<dbReference type="Pfam" id="PF01909">
    <property type="entry name" value="NTP_transf_2"/>
    <property type="match status" value="1"/>
</dbReference>
<dbReference type="PANTHER" id="PTHR42747:SF3">
    <property type="entry name" value="NITRONATE MONOOXYGENASE-RELATED"/>
    <property type="match status" value="1"/>
</dbReference>
<dbReference type="CDD" id="cd04730">
    <property type="entry name" value="NPD_like"/>
    <property type="match status" value="1"/>
</dbReference>
<evidence type="ECO:0000256" key="2">
    <source>
        <dbReference type="ARBA" id="ARBA00009881"/>
    </source>
</evidence>
<dbReference type="Pfam" id="PF03060">
    <property type="entry name" value="NMO"/>
    <property type="match status" value="1"/>
</dbReference>
<dbReference type="Gene3D" id="3.20.20.70">
    <property type="entry name" value="Aldolase class I"/>
    <property type="match status" value="1"/>
</dbReference>